<reference evidence="1 2" key="1">
    <citation type="submission" date="2013-02" db="EMBL/GenBank/DDBJ databases">
        <authorList>
            <person name="Harkins D.M."/>
            <person name="Durkin A.S."/>
            <person name="Brinkac L.M."/>
            <person name="Haft D.H."/>
            <person name="Selengut J.D."/>
            <person name="Sanka R."/>
            <person name="DePew J."/>
            <person name="Purushe J."/>
            <person name="Tulsiani S.M."/>
            <person name="Graham G.C."/>
            <person name="Burns M.-A."/>
            <person name="Dohnt M.F."/>
            <person name="Smythe L.D."/>
            <person name="McKay D.B."/>
            <person name="Craig S.B."/>
            <person name="Vinetz J.M."/>
            <person name="Sutton G.G."/>
            <person name="Nierman W.C."/>
            <person name="Fouts D.E."/>
        </authorList>
    </citation>
    <scope>NUCLEOTIDE SEQUENCE [LARGE SCALE GENOMIC DNA]</scope>
    <source>
        <strain evidence="1 2">LT2050</strain>
    </source>
</reference>
<protein>
    <submittedName>
        <fullName evidence="1">Uncharacterized protein</fullName>
    </submittedName>
</protein>
<comment type="caution">
    <text evidence="1">The sequence shown here is derived from an EMBL/GenBank/DDBJ whole genome shotgun (WGS) entry which is preliminary data.</text>
</comment>
<name>M3IQL0_LEPIT</name>
<evidence type="ECO:0000313" key="1">
    <source>
        <dbReference type="EMBL" id="EMG23448.1"/>
    </source>
</evidence>
<dbReference type="EMBL" id="AFMD02000106">
    <property type="protein sequence ID" value="EMG23448.1"/>
    <property type="molecule type" value="Genomic_DNA"/>
</dbReference>
<organism evidence="1 2">
    <name type="scientific">Leptospira interrogans serovar Copenhageni str. LT2050</name>
    <dbReference type="NCBI Taxonomy" id="1001598"/>
    <lineage>
        <taxon>Bacteria</taxon>
        <taxon>Pseudomonadati</taxon>
        <taxon>Spirochaetota</taxon>
        <taxon>Spirochaetia</taxon>
        <taxon>Leptospirales</taxon>
        <taxon>Leptospiraceae</taxon>
        <taxon>Leptospira</taxon>
    </lineage>
</organism>
<dbReference type="Proteomes" id="UP000011778">
    <property type="component" value="Unassembled WGS sequence"/>
</dbReference>
<sequence>MHLWSEEERSGTLEILFSLPLKVHRIGVRKIFSGLGVF</sequence>
<dbReference type="AlphaFoldDB" id="M3IQL0"/>
<accession>M3IQL0</accession>
<evidence type="ECO:0000313" key="2">
    <source>
        <dbReference type="Proteomes" id="UP000011778"/>
    </source>
</evidence>
<proteinExistence type="predicted"/>
<gene>
    <name evidence="1" type="ORF">LEP1GSC150_3599</name>
</gene>